<dbReference type="GeneID" id="78218333"/>
<evidence type="ECO:0000313" key="4">
    <source>
        <dbReference type="Proteomes" id="UP000660270"/>
    </source>
</evidence>
<accession>A0ABR8IQS1</accession>
<keyword evidence="4" id="KW-1185">Reference proteome</keyword>
<dbReference type="PANTHER" id="PTHR34800:SF1">
    <property type="entry name" value="TETRAPYRROLE-BINDING PROTEIN, CHLOROPLASTIC"/>
    <property type="match status" value="1"/>
</dbReference>
<dbReference type="Gene3D" id="1.25.40.620">
    <property type="match status" value="1"/>
</dbReference>
<dbReference type="EMBL" id="JACJTM010000020">
    <property type="protein sequence ID" value="MBD2685682.1"/>
    <property type="molecule type" value="Genomic_DNA"/>
</dbReference>
<evidence type="ECO:0000259" key="2">
    <source>
        <dbReference type="Pfam" id="PF05419"/>
    </source>
</evidence>
<comment type="caution">
    <text evidence="3">The sequence shown here is derived from an EMBL/GenBank/DDBJ whole genome shotgun (WGS) entry which is preliminary data.</text>
</comment>
<dbReference type="Pfam" id="PF05419">
    <property type="entry name" value="GUN4"/>
    <property type="match status" value="1"/>
</dbReference>
<dbReference type="InterPro" id="IPR043504">
    <property type="entry name" value="Peptidase_S1_PA_chymotrypsin"/>
</dbReference>
<dbReference type="Proteomes" id="UP000660270">
    <property type="component" value="Unassembled WGS sequence"/>
</dbReference>
<gene>
    <name evidence="3" type="ORF">H6G43_10695</name>
</gene>
<evidence type="ECO:0000313" key="3">
    <source>
        <dbReference type="EMBL" id="MBD2685682.1"/>
    </source>
</evidence>
<feature type="region of interest" description="Disordered" evidence="1">
    <location>
        <begin position="218"/>
        <end position="273"/>
    </location>
</feature>
<protein>
    <submittedName>
        <fullName evidence="3">GUN4 domain-containing protein</fullName>
    </submittedName>
</protein>
<dbReference type="CDD" id="cd16383">
    <property type="entry name" value="GUN4"/>
    <property type="match status" value="1"/>
</dbReference>
<dbReference type="SUPFAM" id="SSF140869">
    <property type="entry name" value="GUN4-like"/>
    <property type="match status" value="1"/>
</dbReference>
<dbReference type="InterPro" id="IPR008629">
    <property type="entry name" value="GUN4-like"/>
</dbReference>
<dbReference type="PANTHER" id="PTHR34800">
    <property type="entry name" value="TETRAPYRROLE-BINDING PROTEIN, CHLOROPLASTIC"/>
    <property type="match status" value="1"/>
</dbReference>
<reference evidence="3 4" key="1">
    <citation type="journal article" date="2020" name="ISME J.">
        <title>Comparative genomics reveals insights into cyanobacterial evolution and habitat adaptation.</title>
        <authorList>
            <person name="Chen M.Y."/>
            <person name="Teng W.K."/>
            <person name="Zhao L."/>
            <person name="Hu C.X."/>
            <person name="Zhou Y.K."/>
            <person name="Han B.P."/>
            <person name="Song L.R."/>
            <person name="Shu W.S."/>
        </authorList>
    </citation>
    <scope>NUCLEOTIDE SEQUENCE [LARGE SCALE GENOMIC DNA]</scope>
    <source>
        <strain evidence="3 4">FACHB-1249</strain>
    </source>
</reference>
<evidence type="ECO:0000256" key="1">
    <source>
        <dbReference type="SAM" id="MobiDB-lite"/>
    </source>
</evidence>
<feature type="compositionally biased region" description="Low complexity" evidence="1">
    <location>
        <begin position="259"/>
        <end position="273"/>
    </location>
</feature>
<dbReference type="Gene3D" id="1.10.10.1770">
    <property type="entry name" value="Gun4-like"/>
    <property type="match status" value="1"/>
</dbReference>
<dbReference type="InterPro" id="IPR037215">
    <property type="entry name" value="GUN4-like_sf"/>
</dbReference>
<dbReference type="RefSeq" id="WP_190386493.1">
    <property type="nucleotide sequence ID" value="NZ_JACJTM010000020.1"/>
</dbReference>
<dbReference type="Pfam" id="PF13365">
    <property type="entry name" value="Trypsin_2"/>
    <property type="match status" value="1"/>
</dbReference>
<proteinExistence type="predicted"/>
<name>A0ABR8IQS1_APHFL</name>
<dbReference type="InterPro" id="IPR009003">
    <property type="entry name" value="Peptidase_S1_PA"/>
</dbReference>
<dbReference type="SUPFAM" id="SSF50494">
    <property type="entry name" value="Trypsin-like serine proteases"/>
    <property type="match status" value="1"/>
</dbReference>
<feature type="domain" description="GUN4-like" evidence="2">
    <location>
        <begin position="324"/>
        <end position="442"/>
    </location>
</feature>
<dbReference type="Gene3D" id="2.40.10.10">
    <property type="entry name" value="Trypsin-like serine proteases"/>
    <property type="match status" value="2"/>
</dbReference>
<sequence>MNLPNQILKNNSSIFSVMVSIFVFLVTSIPAQAGKIEDTIEQTTVQINSLGNGSPGGSGVIIDKRGKIYTVLTANHVVCEAIEGRKPVTCATDVTYTIRTHNGKDYPIKDRQILQKNPKDPDLAIVTFEAQENYPIAPLGNSNDVKRLAEITIAGFPTIFGNKGKDRTYTVTPGKVVTFNDKGVNGYSLVYNATTYIGNSGGPVFDSYGRVVGIHGLADAGGGDDNTSQSETRGKRKLPIPVTNPGTEQQRTREKVTPTKGKTGQQETGTSTEQKTGFNAAIPINIFYSLTGRKPPTGSPILPKEEKQKLATRGNTVDFSFAAKLEKLLSKGDWKGADEETKSLMLEISQASGSLNDKAISRLSCGNLIAINQLWENQSQGRFGFSAQTQKWKSLFGNKFEPNNENFDNFANDLGWLYRGRYLSKDQLKYSLDAPKGYFPRAFLDGPVWGNFIARLDSCNIK</sequence>
<organism evidence="3 4">
    <name type="scientific">Aphanizomenon flos-aquae FACHB-1249</name>
    <dbReference type="NCBI Taxonomy" id="2692889"/>
    <lineage>
        <taxon>Bacteria</taxon>
        <taxon>Bacillati</taxon>
        <taxon>Cyanobacteriota</taxon>
        <taxon>Cyanophyceae</taxon>
        <taxon>Nostocales</taxon>
        <taxon>Aphanizomenonaceae</taxon>
        <taxon>Aphanizomenon</taxon>
    </lineage>
</organism>